<evidence type="ECO:0000313" key="2">
    <source>
        <dbReference type="EMBL" id="KAF2262674.1"/>
    </source>
</evidence>
<name>A0A9P4K4B3_9PLEO</name>
<feature type="compositionally biased region" description="Low complexity" evidence="1">
    <location>
        <begin position="21"/>
        <end position="35"/>
    </location>
</feature>
<dbReference type="AlphaFoldDB" id="A0A9P4K4B3"/>
<feature type="region of interest" description="Disordered" evidence="1">
    <location>
        <begin position="1"/>
        <end position="66"/>
    </location>
</feature>
<reference evidence="3" key="1">
    <citation type="journal article" date="2020" name="Stud. Mycol.">
        <title>101 Dothideomycetes genomes: A test case for predicting lifestyles and emergence of pathogens.</title>
        <authorList>
            <person name="Haridas S."/>
            <person name="Albert R."/>
            <person name="Binder M."/>
            <person name="Bloem J."/>
            <person name="LaButti K."/>
            <person name="Salamov A."/>
            <person name="Andreopoulos B."/>
            <person name="Baker S."/>
            <person name="Barry K."/>
            <person name="Bills G."/>
            <person name="Bluhm B."/>
            <person name="Cannon C."/>
            <person name="Castanera R."/>
            <person name="Culley D."/>
            <person name="Daum C."/>
            <person name="Ezra D."/>
            <person name="Gonzalez J."/>
            <person name="Henrissat B."/>
            <person name="Kuo A."/>
            <person name="Liang C."/>
            <person name="Lipzen A."/>
            <person name="Lutzoni F."/>
            <person name="Magnuson J."/>
            <person name="Mondo S."/>
            <person name="Nolan M."/>
            <person name="Ohm R."/>
            <person name="Pangilinan J."/>
            <person name="Park H.-J."/>
            <person name="Ramirez L."/>
            <person name="Alfaro M."/>
            <person name="Sun H."/>
            <person name="Tritt A."/>
            <person name="Yoshinaga Y."/>
            <person name="Zwiers L.-H."/>
            <person name="Turgeon B."/>
            <person name="Goodwin S."/>
            <person name="Spatafora J."/>
            <person name="Crous P."/>
            <person name="Grigoriev I."/>
        </authorList>
    </citation>
    <scope>NUCLEOTIDE SEQUENCE [LARGE SCALE GENOMIC DNA]</scope>
    <source>
        <strain evidence="3">CBS 304.66</strain>
    </source>
</reference>
<dbReference type="Proteomes" id="UP000800093">
    <property type="component" value="Unassembled WGS sequence"/>
</dbReference>
<dbReference type="OrthoDB" id="3830006at2759"/>
<accession>A0A9P4K4B3</accession>
<organism evidence="2 3">
    <name type="scientific">Lojkania enalia</name>
    <dbReference type="NCBI Taxonomy" id="147567"/>
    <lineage>
        <taxon>Eukaryota</taxon>
        <taxon>Fungi</taxon>
        <taxon>Dikarya</taxon>
        <taxon>Ascomycota</taxon>
        <taxon>Pezizomycotina</taxon>
        <taxon>Dothideomycetes</taxon>
        <taxon>Pleosporomycetidae</taxon>
        <taxon>Pleosporales</taxon>
        <taxon>Pleosporales incertae sedis</taxon>
        <taxon>Lojkania</taxon>
    </lineage>
</organism>
<comment type="caution">
    <text evidence="2">The sequence shown here is derived from an EMBL/GenBank/DDBJ whole genome shotgun (WGS) entry which is preliminary data.</text>
</comment>
<evidence type="ECO:0000256" key="1">
    <source>
        <dbReference type="SAM" id="MobiDB-lite"/>
    </source>
</evidence>
<protein>
    <submittedName>
        <fullName evidence="2">Uncharacterized protein</fullName>
    </submittedName>
</protein>
<keyword evidence="3" id="KW-1185">Reference proteome</keyword>
<sequence>MSTGDSSKLQRPLGVLSFFRPRNSSKSAKSRPSSAGVLSPRLTARSSDSDESRSNQSSKSRGRASFKGLMSRLRSSSSVTLVEGPQLQEADFKQIGDWFTGFDRYDQLVTTVISPDPTYPSENFTRISKILSKNCGGRFIHGLPEALFDFALLWCPAGPLKMKDNCEPTWSWTRFEGPVNFPFDPTNSPDLLNLPRSEAEWFFKSDIRQYHIGRQSDLYTVRREKDRRLRIQLPPYFHASRGHDASTNSNTLRFTTYAIPAQGFTAEQLDYDEKDIPCCHLIHDKKLCGVIMDFNASISEPCPTGPFEFVLLSRNLRGEPTARSRRPVIPTNHPSGTPIWNGKRFIWDQEVADFDEGVFQPGPWKMLNVMLIKWIDSYAERVAVARIHEDAWKQQKPVMKDIILQ</sequence>
<proteinExistence type="predicted"/>
<dbReference type="EMBL" id="ML986637">
    <property type="protein sequence ID" value="KAF2262674.1"/>
    <property type="molecule type" value="Genomic_DNA"/>
</dbReference>
<evidence type="ECO:0000313" key="3">
    <source>
        <dbReference type="Proteomes" id="UP000800093"/>
    </source>
</evidence>
<gene>
    <name evidence="2" type="ORF">CC78DRAFT_582261</name>
</gene>